<evidence type="ECO:0000256" key="3">
    <source>
        <dbReference type="ARBA" id="ARBA00022989"/>
    </source>
</evidence>
<proteinExistence type="predicted"/>
<dbReference type="EMBL" id="CM000639">
    <property type="protein sequence ID" value="EED95470.1"/>
    <property type="molecule type" value="Genomic_DNA"/>
</dbReference>
<name>B8BVI8_THAPS</name>
<evidence type="ECO:0000256" key="1">
    <source>
        <dbReference type="ARBA" id="ARBA00004141"/>
    </source>
</evidence>
<dbReference type="Proteomes" id="UP000001449">
    <property type="component" value="Chromosome 2"/>
</dbReference>
<dbReference type="GeneID" id="7452344"/>
<evidence type="ECO:0000259" key="7">
    <source>
        <dbReference type="Pfam" id="PF03151"/>
    </source>
</evidence>
<evidence type="ECO:0000313" key="8">
    <source>
        <dbReference type="EMBL" id="EED95470.1"/>
    </source>
</evidence>
<gene>
    <name evidence="8" type="primary">Tpt6</name>
    <name evidence="8" type="ORF">THAPSDRAFT_21487</name>
</gene>
<keyword evidence="2 5" id="KW-0812">Transmembrane</keyword>
<comment type="subcellular location">
    <subcellularLocation>
        <location evidence="1">Membrane</location>
        <topology evidence="1">Multi-pass membrane protein</topology>
    </subcellularLocation>
</comment>
<evidence type="ECO:0000313" key="9">
    <source>
        <dbReference type="Proteomes" id="UP000001449"/>
    </source>
</evidence>
<dbReference type="HOGENOM" id="CLU_019048_0_0_1"/>
<feature type="transmembrane region" description="Helical" evidence="5">
    <location>
        <begin position="213"/>
        <end position="230"/>
    </location>
</feature>
<dbReference type="GO" id="GO:0055085">
    <property type="term" value="P:transmembrane transport"/>
    <property type="evidence" value="ECO:0000318"/>
    <property type="project" value="GO_Central"/>
</dbReference>
<protein>
    <recommendedName>
        <fullName evidence="7">Sugar phosphate transporter domain-containing protein</fullName>
    </recommendedName>
</protein>
<keyword evidence="9" id="KW-1185">Reference proteome</keyword>
<keyword evidence="3 5" id="KW-1133">Transmembrane helix</keyword>
<dbReference type="InterPro" id="IPR050186">
    <property type="entry name" value="TPT_transporter"/>
</dbReference>
<feature type="transmembrane region" description="Helical" evidence="5">
    <location>
        <begin position="237"/>
        <end position="256"/>
    </location>
</feature>
<feature type="transmembrane region" description="Helical" evidence="5">
    <location>
        <begin position="96"/>
        <end position="113"/>
    </location>
</feature>
<dbReference type="KEGG" id="tps:THAPSDRAFT_21487"/>
<dbReference type="PaxDb" id="35128-Thaps16075"/>
<evidence type="ECO:0000256" key="5">
    <source>
        <dbReference type="SAM" id="Phobius"/>
    </source>
</evidence>
<keyword evidence="6" id="KW-0732">Signal</keyword>
<feature type="transmembrane region" description="Helical" evidence="5">
    <location>
        <begin position="276"/>
        <end position="296"/>
    </location>
</feature>
<evidence type="ECO:0000256" key="6">
    <source>
        <dbReference type="SAM" id="SignalP"/>
    </source>
</evidence>
<evidence type="ECO:0000256" key="4">
    <source>
        <dbReference type="ARBA" id="ARBA00023136"/>
    </source>
</evidence>
<feature type="transmembrane region" description="Helical" evidence="5">
    <location>
        <begin position="370"/>
        <end position="391"/>
    </location>
</feature>
<dbReference type="PANTHER" id="PTHR11132">
    <property type="entry name" value="SOLUTE CARRIER FAMILY 35"/>
    <property type="match status" value="1"/>
</dbReference>
<dbReference type="InterPro" id="IPR037185">
    <property type="entry name" value="EmrE-like"/>
</dbReference>
<reference evidence="8 9" key="2">
    <citation type="journal article" date="2008" name="Nature">
        <title>The Phaeodactylum genome reveals the evolutionary history of diatom genomes.</title>
        <authorList>
            <person name="Bowler C."/>
            <person name="Allen A.E."/>
            <person name="Badger J.H."/>
            <person name="Grimwood J."/>
            <person name="Jabbari K."/>
            <person name="Kuo A."/>
            <person name="Maheswari U."/>
            <person name="Martens C."/>
            <person name="Maumus F."/>
            <person name="Otillar R.P."/>
            <person name="Rayko E."/>
            <person name="Salamov A."/>
            <person name="Vandepoele K."/>
            <person name="Beszteri B."/>
            <person name="Gruber A."/>
            <person name="Heijde M."/>
            <person name="Katinka M."/>
            <person name="Mock T."/>
            <person name="Valentin K."/>
            <person name="Verret F."/>
            <person name="Berges J.A."/>
            <person name="Brownlee C."/>
            <person name="Cadoret J.P."/>
            <person name="Chiovitti A."/>
            <person name="Choi C.J."/>
            <person name="Coesel S."/>
            <person name="De Martino A."/>
            <person name="Detter J.C."/>
            <person name="Durkin C."/>
            <person name="Falciatore A."/>
            <person name="Fournet J."/>
            <person name="Haruta M."/>
            <person name="Huysman M.J."/>
            <person name="Jenkins B.D."/>
            <person name="Jiroutova K."/>
            <person name="Jorgensen R.E."/>
            <person name="Joubert Y."/>
            <person name="Kaplan A."/>
            <person name="Kroger N."/>
            <person name="Kroth P.G."/>
            <person name="La Roche J."/>
            <person name="Lindquist E."/>
            <person name="Lommer M."/>
            <person name="Martin-Jezequel V."/>
            <person name="Lopez P.J."/>
            <person name="Lucas S."/>
            <person name="Mangogna M."/>
            <person name="McGinnis K."/>
            <person name="Medlin L.K."/>
            <person name="Montsant A."/>
            <person name="Oudot-Le Secq M.P."/>
            <person name="Napoli C."/>
            <person name="Obornik M."/>
            <person name="Parker M.S."/>
            <person name="Petit J.L."/>
            <person name="Porcel B.M."/>
            <person name="Poulsen N."/>
            <person name="Robison M."/>
            <person name="Rychlewski L."/>
            <person name="Rynearson T.A."/>
            <person name="Schmutz J."/>
            <person name="Shapiro H."/>
            <person name="Siaut M."/>
            <person name="Stanley M."/>
            <person name="Sussman M.R."/>
            <person name="Taylor A.R."/>
            <person name="Vardi A."/>
            <person name="von Dassow P."/>
            <person name="Vyverman W."/>
            <person name="Willis A."/>
            <person name="Wyrwicz L.S."/>
            <person name="Rokhsar D.S."/>
            <person name="Weissenbach J."/>
            <person name="Armbrust E.V."/>
            <person name="Green B.R."/>
            <person name="Van de Peer Y."/>
            <person name="Grigoriev I.V."/>
        </authorList>
    </citation>
    <scope>NUCLEOTIDE SEQUENCE [LARGE SCALE GENOMIC DNA]</scope>
    <source>
        <strain evidence="8 9">CCMP1335</strain>
    </source>
</reference>
<keyword evidence="4 5" id="KW-0472">Membrane</keyword>
<feature type="signal peptide" evidence="6">
    <location>
        <begin position="1"/>
        <end position="18"/>
    </location>
</feature>
<dbReference type="GO" id="GO:0015297">
    <property type="term" value="F:antiporter activity"/>
    <property type="evidence" value="ECO:0000318"/>
    <property type="project" value="GO_Central"/>
</dbReference>
<sequence>MKFASLIAFFATSSVVVAKSASSGVNRVHQPRRRPTNPSSSCSVTLTSKDISLCPSSTVSPLDVAADLSVDSPADAIVTRGGDAEAGEELAVRLRVGSYFALWYILNIVYNILNKKYLNVIPAPLTVGSLQFLVGSLYSILLWGTKLRPRPVLTSKGKKEVNKVGFYHMMGQELSMMSLGAGPVSFTHIVKALEPFFSAVVSAVVFGKWMHPMVYATLIPVVGGVAYACLKERSFSWLAFWTAMGSNLAFALRAVVSKSALDASGGELGENLTSVNLFGIVTCYAFIQSIPLFLLGEGFSFLDLWKKALLGSSSFDLVRGLAVSGLFHYLNNEVMYLALSNVHPVTLAVGNTMKRVFIVVASVLVFRNPITVQAAIGSAIGIGGVLLYSLTKQHYEDLEKKRLEEEAKRKSKGRFGLRK</sequence>
<accession>B8BVI8</accession>
<dbReference type="Pfam" id="PF03151">
    <property type="entry name" value="TPT"/>
    <property type="match status" value="1"/>
</dbReference>
<feature type="domain" description="Sugar phosphate transporter" evidence="7">
    <location>
        <begin position="95"/>
        <end position="389"/>
    </location>
</feature>
<reference evidence="8 9" key="1">
    <citation type="journal article" date="2004" name="Science">
        <title>The genome of the diatom Thalassiosira pseudonana: ecology, evolution, and metabolism.</title>
        <authorList>
            <person name="Armbrust E.V."/>
            <person name="Berges J.A."/>
            <person name="Bowler C."/>
            <person name="Green B.R."/>
            <person name="Martinez D."/>
            <person name="Putnam N.H."/>
            <person name="Zhou S."/>
            <person name="Allen A.E."/>
            <person name="Apt K.E."/>
            <person name="Bechner M."/>
            <person name="Brzezinski M.A."/>
            <person name="Chaal B.K."/>
            <person name="Chiovitti A."/>
            <person name="Davis A.K."/>
            <person name="Demarest M.S."/>
            <person name="Detter J.C."/>
            <person name="Glavina T."/>
            <person name="Goodstein D."/>
            <person name="Hadi M.Z."/>
            <person name="Hellsten U."/>
            <person name="Hildebrand M."/>
            <person name="Jenkins B.D."/>
            <person name="Jurka J."/>
            <person name="Kapitonov V.V."/>
            <person name="Kroger N."/>
            <person name="Lau W.W."/>
            <person name="Lane T.W."/>
            <person name="Larimer F.W."/>
            <person name="Lippmeier J.C."/>
            <person name="Lucas S."/>
            <person name="Medina M."/>
            <person name="Montsant A."/>
            <person name="Obornik M."/>
            <person name="Parker M.S."/>
            <person name="Palenik B."/>
            <person name="Pazour G.J."/>
            <person name="Richardson P.M."/>
            <person name="Rynearson T.A."/>
            <person name="Saito M.A."/>
            <person name="Schwartz D.C."/>
            <person name="Thamatrakoln K."/>
            <person name="Valentin K."/>
            <person name="Vardi A."/>
            <person name="Wilkerson F.P."/>
            <person name="Rokhsar D.S."/>
        </authorList>
    </citation>
    <scope>NUCLEOTIDE SEQUENCE [LARGE SCALE GENOMIC DNA]</scope>
    <source>
        <strain evidence="8 9">CCMP1335</strain>
    </source>
</reference>
<dbReference type="GO" id="GO:0016020">
    <property type="term" value="C:membrane"/>
    <property type="evidence" value="ECO:0007669"/>
    <property type="project" value="UniProtKB-SubCell"/>
</dbReference>
<feature type="transmembrane region" description="Helical" evidence="5">
    <location>
        <begin position="308"/>
        <end position="330"/>
    </location>
</feature>
<feature type="transmembrane region" description="Helical" evidence="5">
    <location>
        <begin position="125"/>
        <end position="144"/>
    </location>
</feature>
<organism evidence="8 9">
    <name type="scientific">Thalassiosira pseudonana</name>
    <name type="common">Marine diatom</name>
    <name type="synonym">Cyclotella nana</name>
    <dbReference type="NCBI Taxonomy" id="35128"/>
    <lineage>
        <taxon>Eukaryota</taxon>
        <taxon>Sar</taxon>
        <taxon>Stramenopiles</taxon>
        <taxon>Ochrophyta</taxon>
        <taxon>Bacillariophyta</taxon>
        <taxon>Coscinodiscophyceae</taxon>
        <taxon>Thalassiosirophycidae</taxon>
        <taxon>Thalassiosirales</taxon>
        <taxon>Thalassiosiraceae</taxon>
        <taxon>Thalassiosira</taxon>
    </lineage>
</organism>
<dbReference type="InParanoid" id="B8BVI8"/>
<dbReference type="InterPro" id="IPR004853">
    <property type="entry name" value="Sugar_P_trans_dom"/>
</dbReference>
<dbReference type="eggNOG" id="KOG1441">
    <property type="taxonomic scope" value="Eukaryota"/>
</dbReference>
<dbReference type="AlphaFoldDB" id="B8BVI8"/>
<feature type="chain" id="PRO_5002868700" description="Sugar phosphate transporter domain-containing protein" evidence="6">
    <location>
        <begin position="19"/>
        <end position="419"/>
    </location>
</feature>
<dbReference type="SUPFAM" id="SSF103481">
    <property type="entry name" value="Multidrug resistance efflux transporter EmrE"/>
    <property type="match status" value="2"/>
</dbReference>
<dbReference type="RefSeq" id="XP_002288027.1">
    <property type="nucleotide sequence ID" value="XM_002287991.1"/>
</dbReference>
<evidence type="ECO:0000256" key="2">
    <source>
        <dbReference type="ARBA" id="ARBA00022692"/>
    </source>
</evidence>
<dbReference type="GO" id="GO:0005794">
    <property type="term" value="C:Golgi apparatus"/>
    <property type="evidence" value="ECO:0000318"/>
    <property type="project" value="GO_Central"/>
</dbReference>